<evidence type="ECO:0000313" key="14">
    <source>
        <dbReference type="EMBL" id="WED67043.1"/>
    </source>
</evidence>
<dbReference type="AlphaFoldDB" id="A0AAF0CS22"/>
<feature type="binding site" evidence="9 11">
    <location>
        <begin position="73"/>
        <end position="75"/>
    </location>
    <ligand>
        <name>substrate</name>
    </ligand>
</feature>
<dbReference type="InterPro" id="IPR009010">
    <property type="entry name" value="Asp_de-COase-like_dom_sf"/>
</dbReference>
<reference evidence="14" key="1">
    <citation type="submission" date="2023-03" db="EMBL/GenBank/DDBJ databases">
        <title>Lomoglobus Profundus gen. nov., sp. nov., a novel member of the phylum Verrucomicrobia, isolated from deep-marine sediment of South China Sea.</title>
        <authorList>
            <person name="Ahmad T."/>
            <person name="Ishaq S.E."/>
            <person name="Wang F."/>
        </authorList>
    </citation>
    <scope>NUCLEOTIDE SEQUENCE</scope>
    <source>
        <strain evidence="14">LMO-M01</strain>
    </source>
</reference>
<evidence type="ECO:0000256" key="7">
    <source>
        <dbReference type="ARBA" id="ARBA00023270"/>
    </source>
</evidence>
<gene>
    <name evidence="9" type="primary">panD</name>
    <name evidence="14" type="ORF">PXH66_09290</name>
</gene>
<feature type="binding site" evidence="9 11">
    <location>
        <position position="57"/>
    </location>
    <ligand>
        <name>substrate</name>
    </ligand>
</feature>
<dbReference type="Pfam" id="PF02261">
    <property type="entry name" value="Asp_decarbox"/>
    <property type="match status" value="1"/>
</dbReference>
<dbReference type="HAMAP" id="MF_00446">
    <property type="entry name" value="PanD"/>
    <property type="match status" value="1"/>
</dbReference>
<dbReference type="EMBL" id="CP119075">
    <property type="protein sequence ID" value="WED67043.1"/>
    <property type="molecule type" value="Genomic_DNA"/>
</dbReference>
<name>A0AAF0CS22_9BACT</name>
<keyword evidence="6 9" id="KW-0456">Lyase</keyword>
<evidence type="ECO:0000256" key="13">
    <source>
        <dbReference type="PIRSR" id="PIRSR006246-5"/>
    </source>
</evidence>
<comment type="subunit">
    <text evidence="9">Heterooctamer of four alpha and four beta subunits.</text>
</comment>
<comment type="catalytic activity">
    <reaction evidence="9">
        <text>L-aspartate + H(+) = beta-alanine + CO2</text>
        <dbReference type="Rhea" id="RHEA:19497"/>
        <dbReference type="ChEBI" id="CHEBI:15378"/>
        <dbReference type="ChEBI" id="CHEBI:16526"/>
        <dbReference type="ChEBI" id="CHEBI:29991"/>
        <dbReference type="ChEBI" id="CHEBI:57966"/>
        <dbReference type="EC" id="4.1.1.11"/>
    </reaction>
</comment>
<evidence type="ECO:0000256" key="8">
    <source>
        <dbReference type="ARBA" id="ARBA00023317"/>
    </source>
</evidence>
<dbReference type="PIRSF" id="PIRSF006246">
    <property type="entry name" value="Asp_decarbox"/>
    <property type="match status" value="1"/>
</dbReference>
<evidence type="ECO:0000313" key="15">
    <source>
        <dbReference type="Proteomes" id="UP001218638"/>
    </source>
</evidence>
<keyword evidence="7 9" id="KW-0704">Schiff base</keyword>
<comment type="subcellular location">
    <subcellularLocation>
        <location evidence="9">Cytoplasm</location>
    </subcellularLocation>
</comment>
<evidence type="ECO:0000256" key="6">
    <source>
        <dbReference type="ARBA" id="ARBA00023239"/>
    </source>
</evidence>
<comment type="pathway">
    <text evidence="9">Cofactor biosynthesis; (R)-pantothenate biosynthesis; beta-alanine from L-aspartate: step 1/1.</text>
</comment>
<dbReference type="PANTHER" id="PTHR21012">
    <property type="entry name" value="ASPARTATE 1-DECARBOXYLASE"/>
    <property type="match status" value="1"/>
</dbReference>
<evidence type="ECO:0000256" key="10">
    <source>
        <dbReference type="PIRSR" id="PIRSR006246-1"/>
    </source>
</evidence>
<dbReference type="NCBIfam" id="TIGR00223">
    <property type="entry name" value="panD"/>
    <property type="match status" value="1"/>
</dbReference>
<keyword evidence="4 9" id="KW-0068">Autocatalytic cleavage</keyword>
<dbReference type="GO" id="GO:0006523">
    <property type="term" value="P:alanine biosynthetic process"/>
    <property type="evidence" value="ECO:0007669"/>
    <property type="project" value="InterPro"/>
</dbReference>
<feature type="chain" id="PRO_5041752942" description="Aspartate 1-decarboxylase alpha chain" evidence="9 13">
    <location>
        <begin position="25"/>
        <end position="122"/>
    </location>
</feature>
<comment type="function">
    <text evidence="9">Catalyzes the pyruvoyl-dependent decarboxylation of aspartate to produce beta-alanine.</text>
</comment>
<evidence type="ECO:0000256" key="4">
    <source>
        <dbReference type="ARBA" id="ARBA00022813"/>
    </source>
</evidence>
<evidence type="ECO:0000256" key="3">
    <source>
        <dbReference type="ARBA" id="ARBA00022793"/>
    </source>
</evidence>
<evidence type="ECO:0000256" key="12">
    <source>
        <dbReference type="PIRSR" id="PIRSR006246-3"/>
    </source>
</evidence>
<dbReference type="KEGG" id="slom:PXH66_09290"/>
<evidence type="ECO:0000256" key="2">
    <source>
        <dbReference type="ARBA" id="ARBA00022655"/>
    </source>
</evidence>
<dbReference type="RefSeq" id="WP_330928194.1">
    <property type="nucleotide sequence ID" value="NZ_CP119075.1"/>
</dbReference>
<dbReference type="GO" id="GO:0005829">
    <property type="term" value="C:cytosol"/>
    <property type="evidence" value="ECO:0007669"/>
    <property type="project" value="TreeGrafter"/>
</dbReference>
<dbReference type="Gene3D" id="2.40.40.20">
    <property type="match status" value="1"/>
</dbReference>
<keyword evidence="1 9" id="KW-0963">Cytoplasm</keyword>
<dbReference type="GO" id="GO:0015940">
    <property type="term" value="P:pantothenate biosynthetic process"/>
    <property type="evidence" value="ECO:0007669"/>
    <property type="project" value="UniProtKB-UniRule"/>
</dbReference>
<evidence type="ECO:0000256" key="1">
    <source>
        <dbReference type="ARBA" id="ARBA00022490"/>
    </source>
</evidence>
<evidence type="ECO:0000256" key="11">
    <source>
        <dbReference type="PIRSR" id="PIRSR006246-2"/>
    </source>
</evidence>
<evidence type="ECO:0000256" key="5">
    <source>
        <dbReference type="ARBA" id="ARBA00023145"/>
    </source>
</evidence>
<keyword evidence="15" id="KW-1185">Reference proteome</keyword>
<dbReference type="PANTHER" id="PTHR21012:SF0">
    <property type="entry name" value="ASPARTATE 1-DECARBOXYLASE"/>
    <property type="match status" value="1"/>
</dbReference>
<keyword evidence="8 9" id="KW-0670">Pyruvate</keyword>
<feature type="active site" description="Proton donor" evidence="9 10">
    <location>
        <position position="58"/>
    </location>
</feature>
<dbReference type="Proteomes" id="UP001218638">
    <property type="component" value="Chromosome"/>
</dbReference>
<accession>A0AAF0CS22</accession>
<dbReference type="GO" id="GO:0004068">
    <property type="term" value="F:aspartate 1-decarboxylase activity"/>
    <property type="evidence" value="ECO:0007669"/>
    <property type="project" value="UniProtKB-UniRule"/>
</dbReference>
<protein>
    <recommendedName>
        <fullName evidence="9">Aspartate 1-decarboxylase</fullName>
        <ecNumber evidence="9">4.1.1.11</ecNumber>
    </recommendedName>
    <alternativeName>
        <fullName evidence="9">Aspartate alpha-decarboxylase</fullName>
    </alternativeName>
    <component>
        <recommendedName>
            <fullName evidence="9">Aspartate 1-decarboxylase beta chain</fullName>
        </recommendedName>
    </component>
    <component>
        <recommendedName>
            <fullName evidence="9">Aspartate 1-decarboxylase alpha chain</fullName>
        </recommendedName>
    </component>
</protein>
<evidence type="ECO:0000256" key="9">
    <source>
        <dbReference type="HAMAP-Rule" id="MF_00446"/>
    </source>
</evidence>
<dbReference type="InterPro" id="IPR003190">
    <property type="entry name" value="Asp_decarbox"/>
</dbReference>
<keyword evidence="5 9" id="KW-0865">Zymogen</keyword>
<feature type="modified residue" description="Pyruvic acid (Ser)" evidence="9 12">
    <location>
        <position position="25"/>
    </location>
</feature>
<comment type="PTM">
    <text evidence="9 12">Is synthesized initially as an inactive proenzyme, which is activated by self-cleavage at a specific serine bond to produce a beta-subunit with a hydroxyl group at its C-terminus and an alpha-subunit with a pyruvoyl group at its N-terminus.</text>
</comment>
<keyword evidence="2 9" id="KW-0566">Pantothenate biosynthesis</keyword>
<dbReference type="EC" id="4.1.1.11" evidence="9"/>
<sequence>MQLNLLKSKIHRAEVTDLSLHYEGSLAVDRDFMTMVGLREYEKILVGNMANGERFETYAIAAPAGSKTISLNGATAHLGKRGDLLTIMSFAAFEAAEAETWQPKVLLLGEGNTKIIKRPVAA</sequence>
<dbReference type="CDD" id="cd06919">
    <property type="entry name" value="Asp_decarbox"/>
    <property type="match status" value="1"/>
</dbReference>
<comment type="similarity">
    <text evidence="9">Belongs to the PanD family.</text>
</comment>
<dbReference type="SUPFAM" id="SSF50692">
    <property type="entry name" value="ADC-like"/>
    <property type="match status" value="1"/>
</dbReference>
<comment type="cofactor">
    <cofactor evidence="9 10">
        <name>pyruvate</name>
        <dbReference type="ChEBI" id="CHEBI:15361"/>
    </cofactor>
    <text evidence="9 10">Binds 1 pyruvoyl group covalently per subunit.</text>
</comment>
<organism evidence="14 15">
    <name type="scientific">Synoicihabitans lomoniglobus</name>
    <dbReference type="NCBI Taxonomy" id="2909285"/>
    <lineage>
        <taxon>Bacteria</taxon>
        <taxon>Pseudomonadati</taxon>
        <taxon>Verrucomicrobiota</taxon>
        <taxon>Opitutia</taxon>
        <taxon>Opitutales</taxon>
        <taxon>Opitutaceae</taxon>
        <taxon>Synoicihabitans</taxon>
    </lineage>
</organism>
<feature type="chain" id="PRO_5041752943" description="Aspartate 1-decarboxylase beta chain" evidence="9 13">
    <location>
        <begin position="1"/>
        <end position="24"/>
    </location>
</feature>
<feature type="active site" description="Schiff-base intermediate with substrate; via pyruvic acid" evidence="9 10">
    <location>
        <position position="25"/>
    </location>
</feature>
<proteinExistence type="inferred from homology"/>
<keyword evidence="3 9" id="KW-0210">Decarboxylase</keyword>